<proteinExistence type="predicted"/>
<dbReference type="Proteomes" id="UP000807469">
    <property type="component" value="Unassembled WGS sequence"/>
</dbReference>
<evidence type="ECO:0000313" key="2">
    <source>
        <dbReference type="Proteomes" id="UP000807469"/>
    </source>
</evidence>
<name>A0A9P5YVR3_9AGAR</name>
<sequence length="125" mass="14501">MAPLRAFGPTALRRLQIVFILVFTTNAVNCLKRDWRLPRNVFEEHEGSLDESKHGLRTYFLYFLSSTYLNVFRIPPANSSYFLADAAVVSHLFSRKKSPIMRIVNGSYRVWGSEKTFIVALVDWR</sequence>
<comment type="caution">
    <text evidence="1">The sequence shown here is derived from an EMBL/GenBank/DDBJ whole genome shotgun (WGS) entry which is preliminary data.</text>
</comment>
<keyword evidence="2" id="KW-1185">Reference proteome</keyword>
<dbReference type="AlphaFoldDB" id="A0A9P5YVR3"/>
<gene>
    <name evidence="1" type="ORF">BDN70DRAFT_882242</name>
</gene>
<organism evidence="1 2">
    <name type="scientific">Pholiota conissans</name>
    <dbReference type="NCBI Taxonomy" id="109636"/>
    <lineage>
        <taxon>Eukaryota</taxon>
        <taxon>Fungi</taxon>
        <taxon>Dikarya</taxon>
        <taxon>Basidiomycota</taxon>
        <taxon>Agaricomycotina</taxon>
        <taxon>Agaricomycetes</taxon>
        <taxon>Agaricomycetidae</taxon>
        <taxon>Agaricales</taxon>
        <taxon>Agaricineae</taxon>
        <taxon>Strophariaceae</taxon>
        <taxon>Pholiota</taxon>
    </lineage>
</organism>
<evidence type="ECO:0000313" key="1">
    <source>
        <dbReference type="EMBL" id="KAF9476577.1"/>
    </source>
</evidence>
<reference evidence="1" key="1">
    <citation type="submission" date="2020-11" db="EMBL/GenBank/DDBJ databases">
        <authorList>
            <consortium name="DOE Joint Genome Institute"/>
            <person name="Ahrendt S."/>
            <person name="Riley R."/>
            <person name="Andreopoulos W."/>
            <person name="Labutti K."/>
            <person name="Pangilinan J."/>
            <person name="Ruiz-Duenas F.J."/>
            <person name="Barrasa J.M."/>
            <person name="Sanchez-Garcia M."/>
            <person name="Camarero S."/>
            <person name="Miyauchi S."/>
            <person name="Serrano A."/>
            <person name="Linde D."/>
            <person name="Babiker R."/>
            <person name="Drula E."/>
            <person name="Ayuso-Fernandez I."/>
            <person name="Pacheco R."/>
            <person name="Padilla G."/>
            <person name="Ferreira P."/>
            <person name="Barriuso J."/>
            <person name="Kellner H."/>
            <person name="Castanera R."/>
            <person name="Alfaro M."/>
            <person name="Ramirez L."/>
            <person name="Pisabarro A.G."/>
            <person name="Kuo A."/>
            <person name="Tritt A."/>
            <person name="Lipzen A."/>
            <person name="He G."/>
            <person name="Yan M."/>
            <person name="Ng V."/>
            <person name="Cullen D."/>
            <person name="Martin F."/>
            <person name="Rosso M.-N."/>
            <person name="Henrissat B."/>
            <person name="Hibbett D."/>
            <person name="Martinez A.T."/>
            <person name="Grigoriev I.V."/>
        </authorList>
    </citation>
    <scope>NUCLEOTIDE SEQUENCE</scope>
    <source>
        <strain evidence="1">CIRM-BRFM 674</strain>
    </source>
</reference>
<dbReference type="EMBL" id="MU155289">
    <property type="protein sequence ID" value="KAF9476577.1"/>
    <property type="molecule type" value="Genomic_DNA"/>
</dbReference>
<accession>A0A9P5YVR3</accession>
<protein>
    <submittedName>
        <fullName evidence="1">Uncharacterized protein</fullName>
    </submittedName>
</protein>